<evidence type="ECO:0000313" key="2">
    <source>
        <dbReference type="Proteomes" id="UP000010478"/>
    </source>
</evidence>
<keyword evidence="2" id="KW-1185">Reference proteome</keyword>
<dbReference type="OrthoDB" id="451633at2"/>
<evidence type="ECO:0000313" key="1">
    <source>
        <dbReference type="EMBL" id="AFZ06059.1"/>
    </source>
</evidence>
<dbReference type="AlphaFoldDB" id="K9VEY9"/>
<dbReference type="HOGENOM" id="CLU_2881540_0_0_3"/>
<proteinExistence type="predicted"/>
<protein>
    <submittedName>
        <fullName evidence="1">Uncharacterized protein</fullName>
    </submittedName>
</protein>
<accession>K9VEY9</accession>
<dbReference type="KEGG" id="oni:Osc7112_1540"/>
<organism evidence="1 2">
    <name type="scientific">Phormidium nigroviride PCC 7112</name>
    <dbReference type="NCBI Taxonomy" id="179408"/>
    <lineage>
        <taxon>Bacteria</taxon>
        <taxon>Bacillati</taxon>
        <taxon>Cyanobacteriota</taxon>
        <taxon>Cyanophyceae</taxon>
        <taxon>Oscillatoriophycideae</taxon>
        <taxon>Oscillatoriales</taxon>
        <taxon>Oscillatoriaceae</taxon>
        <taxon>Phormidium</taxon>
    </lineage>
</organism>
<dbReference type="RefSeq" id="WP_015175377.1">
    <property type="nucleotide sequence ID" value="NC_019729.1"/>
</dbReference>
<sequence>MPANDEIDDRLKQLAIIAKNHQSRTLWRQQAMTKLITQIEKNKIINWPQTTNFYSENARDFCA</sequence>
<name>K9VEY9_9CYAN</name>
<dbReference type="Proteomes" id="UP000010478">
    <property type="component" value="Chromosome"/>
</dbReference>
<gene>
    <name evidence="1" type="ORF">Osc7112_1540</name>
</gene>
<dbReference type="EMBL" id="CP003614">
    <property type="protein sequence ID" value="AFZ06059.1"/>
    <property type="molecule type" value="Genomic_DNA"/>
</dbReference>
<reference evidence="1 2" key="1">
    <citation type="submission" date="2012-05" db="EMBL/GenBank/DDBJ databases">
        <title>Finished chromosome of genome of Oscillatoria sp. PCC 7112.</title>
        <authorList>
            <consortium name="US DOE Joint Genome Institute"/>
            <person name="Gugger M."/>
            <person name="Coursin T."/>
            <person name="Rippka R."/>
            <person name="Tandeau De Marsac N."/>
            <person name="Huntemann M."/>
            <person name="Wei C.-L."/>
            <person name="Han J."/>
            <person name="Detter J.C."/>
            <person name="Han C."/>
            <person name="Tapia R."/>
            <person name="Davenport K."/>
            <person name="Daligault H."/>
            <person name="Erkkila T."/>
            <person name="Gu W."/>
            <person name="Munk A.C.C."/>
            <person name="Teshima H."/>
            <person name="Xu Y."/>
            <person name="Chain P."/>
            <person name="Chen A."/>
            <person name="Krypides N."/>
            <person name="Mavromatis K."/>
            <person name="Markowitz V."/>
            <person name="Szeto E."/>
            <person name="Ivanova N."/>
            <person name="Mikhailova N."/>
            <person name="Ovchinnikova G."/>
            <person name="Pagani I."/>
            <person name="Pati A."/>
            <person name="Goodwin L."/>
            <person name="Peters L."/>
            <person name="Pitluck S."/>
            <person name="Woyke T."/>
            <person name="Kerfeld C."/>
        </authorList>
    </citation>
    <scope>NUCLEOTIDE SEQUENCE [LARGE SCALE GENOMIC DNA]</scope>
    <source>
        <strain evidence="1 2">PCC 7112</strain>
    </source>
</reference>